<accession>A0ABR9HBI4</accession>
<evidence type="ECO:0000313" key="3">
    <source>
        <dbReference type="Proteomes" id="UP000598217"/>
    </source>
</evidence>
<dbReference type="Pfam" id="PF04149">
    <property type="entry name" value="DUF397"/>
    <property type="match status" value="1"/>
</dbReference>
<sequence length="82" mass="8764">MSDWRKSSYSASTGQCVEVAAVPGNQVAAENKDTGDAAFVLRDSKNPDAAPLVFTRAEWDAFVAGAKDGEFDAERLLSLLAR</sequence>
<feature type="domain" description="DUF397" evidence="1">
    <location>
        <begin position="3"/>
        <end position="67"/>
    </location>
</feature>
<dbReference type="RefSeq" id="WP_229826105.1">
    <property type="nucleotide sequence ID" value="NZ_BMXJ01000002.1"/>
</dbReference>
<protein>
    <recommendedName>
        <fullName evidence="1">DUF397 domain-containing protein</fullName>
    </recommendedName>
</protein>
<organism evidence="2 3">
    <name type="scientific">Nocardiopsis terrae</name>
    <dbReference type="NCBI Taxonomy" id="372655"/>
    <lineage>
        <taxon>Bacteria</taxon>
        <taxon>Bacillati</taxon>
        <taxon>Actinomycetota</taxon>
        <taxon>Actinomycetes</taxon>
        <taxon>Streptosporangiales</taxon>
        <taxon>Nocardiopsidaceae</taxon>
        <taxon>Nocardiopsis</taxon>
    </lineage>
</organism>
<reference evidence="2 3" key="1">
    <citation type="submission" date="2020-10" db="EMBL/GenBank/DDBJ databases">
        <title>Sequencing the genomes of 1000 actinobacteria strains.</title>
        <authorList>
            <person name="Klenk H.-P."/>
        </authorList>
    </citation>
    <scope>NUCLEOTIDE SEQUENCE [LARGE SCALE GENOMIC DNA]</scope>
    <source>
        <strain evidence="2 3">DSM 45157</strain>
    </source>
</reference>
<dbReference type="InterPro" id="IPR007278">
    <property type="entry name" value="DUF397"/>
</dbReference>
<dbReference type="Proteomes" id="UP000598217">
    <property type="component" value="Unassembled WGS sequence"/>
</dbReference>
<gene>
    <name evidence="2" type="ORF">H4W79_000587</name>
</gene>
<dbReference type="EMBL" id="JADBDY010000001">
    <property type="protein sequence ID" value="MBE1456373.1"/>
    <property type="molecule type" value="Genomic_DNA"/>
</dbReference>
<name>A0ABR9HBI4_9ACTN</name>
<evidence type="ECO:0000259" key="1">
    <source>
        <dbReference type="Pfam" id="PF04149"/>
    </source>
</evidence>
<proteinExistence type="predicted"/>
<evidence type="ECO:0000313" key="2">
    <source>
        <dbReference type="EMBL" id="MBE1456373.1"/>
    </source>
</evidence>
<comment type="caution">
    <text evidence="2">The sequence shown here is derived from an EMBL/GenBank/DDBJ whole genome shotgun (WGS) entry which is preliminary data.</text>
</comment>
<keyword evidence="3" id="KW-1185">Reference proteome</keyword>